<organism evidence="4 5">
    <name type="scientific">Trapa natans</name>
    <name type="common">Water chestnut</name>
    <dbReference type="NCBI Taxonomy" id="22666"/>
    <lineage>
        <taxon>Eukaryota</taxon>
        <taxon>Viridiplantae</taxon>
        <taxon>Streptophyta</taxon>
        <taxon>Embryophyta</taxon>
        <taxon>Tracheophyta</taxon>
        <taxon>Spermatophyta</taxon>
        <taxon>Magnoliopsida</taxon>
        <taxon>eudicotyledons</taxon>
        <taxon>Gunneridae</taxon>
        <taxon>Pentapetalae</taxon>
        <taxon>rosids</taxon>
        <taxon>malvids</taxon>
        <taxon>Myrtales</taxon>
        <taxon>Lythraceae</taxon>
        <taxon>Trapa</taxon>
    </lineage>
</organism>
<feature type="compositionally biased region" description="Basic and acidic residues" evidence="2">
    <location>
        <begin position="791"/>
        <end position="813"/>
    </location>
</feature>
<feature type="compositionally biased region" description="Basic and acidic residues" evidence="2">
    <location>
        <begin position="1231"/>
        <end position="1245"/>
    </location>
</feature>
<feature type="compositionally biased region" description="Basic and acidic residues" evidence="2">
    <location>
        <begin position="1260"/>
        <end position="1274"/>
    </location>
</feature>
<dbReference type="Pfam" id="PF14443">
    <property type="entry name" value="DBC1"/>
    <property type="match status" value="1"/>
</dbReference>
<dbReference type="GO" id="GO:0005509">
    <property type="term" value="F:calcium ion binding"/>
    <property type="evidence" value="ECO:0007669"/>
    <property type="project" value="InterPro"/>
</dbReference>
<feature type="region of interest" description="Disordered" evidence="2">
    <location>
        <begin position="1094"/>
        <end position="1274"/>
    </location>
</feature>
<dbReference type="SUPFAM" id="SSF47473">
    <property type="entry name" value="EF-hand"/>
    <property type="match status" value="1"/>
</dbReference>
<feature type="region of interest" description="Disordered" evidence="2">
    <location>
        <begin position="675"/>
        <end position="883"/>
    </location>
</feature>
<feature type="compositionally biased region" description="Basic and acidic residues" evidence="2">
    <location>
        <begin position="730"/>
        <end position="753"/>
    </location>
</feature>
<evidence type="ECO:0000313" key="4">
    <source>
        <dbReference type="EMBL" id="KAK4789075.1"/>
    </source>
</evidence>
<keyword evidence="5" id="KW-1185">Reference proteome</keyword>
<dbReference type="GO" id="GO:0005634">
    <property type="term" value="C:nucleus"/>
    <property type="evidence" value="ECO:0007669"/>
    <property type="project" value="TreeGrafter"/>
</dbReference>
<evidence type="ECO:0000256" key="2">
    <source>
        <dbReference type="SAM" id="MobiDB-lite"/>
    </source>
</evidence>
<evidence type="ECO:0000313" key="5">
    <source>
        <dbReference type="Proteomes" id="UP001346149"/>
    </source>
</evidence>
<protein>
    <recommendedName>
        <fullName evidence="3">EF-hand domain-containing protein</fullName>
    </recommendedName>
</protein>
<dbReference type="PANTHER" id="PTHR14304:SF11">
    <property type="entry name" value="SAP DOMAIN-CONTAINING PROTEIN"/>
    <property type="match status" value="1"/>
</dbReference>
<dbReference type="InterPro" id="IPR045353">
    <property type="entry name" value="LAIKA"/>
</dbReference>
<comment type="caution">
    <text evidence="4">The sequence shown here is derived from an EMBL/GenBank/DDBJ whole genome shotgun (WGS) entry which is preliminary data.</text>
</comment>
<feature type="region of interest" description="Disordered" evidence="2">
    <location>
        <begin position="897"/>
        <end position="1038"/>
    </location>
</feature>
<evidence type="ECO:0000256" key="1">
    <source>
        <dbReference type="ARBA" id="ARBA00023054"/>
    </source>
</evidence>
<keyword evidence="1" id="KW-0175">Coiled coil</keyword>
<feature type="compositionally biased region" description="Basic and acidic residues" evidence="2">
    <location>
        <begin position="675"/>
        <end position="703"/>
    </location>
</feature>
<dbReference type="PANTHER" id="PTHR14304">
    <property type="entry name" value="CELL DIVISION CYCLE AND APOPTOSIS REGULATOR PROTEIN"/>
    <property type="match status" value="1"/>
</dbReference>
<proteinExistence type="predicted"/>
<dbReference type="GO" id="GO:0006355">
    <property type="term" value="P:regulation of DNA-templated transcription"/>
    <property type="evidence" value="ECO:0007669"/>
    <property type="project" value="InterPro"/>
</dbReference>
<feature type="compositionally biased region" description="Basic and acidic residues" evidence="2">
    <location>
        <begin position="393"/>
        <end position="424"/>
    </location>
</feature>
<dbReference type="PROSITE" id="PS50222">
    <property type="entry name" value="EF_HAND_2"/>
    <property type="match status" value="1"/>
</dbReference>
<dbReference type="InterPro" id="IPR025954">
    <property type="entry name" value="DBC1/CARP1_inactive_NUDIX"/>
</dbReference>
<dbReference type="SMART" id="SM01122">
    <property type="entry name" value="DBC1"/>
    <property type="match status" value="1"/>
</dbReference>
<dbReference type="Gene3D" id="1.10.238.10">
    <property type="entry name" value="EF-hand"/>
    <property type="match status" value="1"/>
</dbReference>
<feature type="compositionally biased region" description="Basic and acidic residues" evidence="2">
    <location>
        <begin position="851"/>
        <end position="876"/>
    </location>
</feature>
<dbReference type="EMBL" id="JAXQNO010000011">
    <property type="protein sequence ID" value="KAK4789075.1"/>
    <property type="molecule type" value="Genomic_DNA"/>
</dbReference>
<sequence length="1351" mass="151798">MFSSRGGTAYGQQSYSGQYGQNLSVAYTGSSVGGPDGASQLSLGSQRSSVHAGLQEADVNGYRGHPSATSHFVYDSMYGSTSLGGSQQLASIGGKRAGVSAVESRGSYTSAIADPPKISYGDYLSTSSHIYRHKSFSEKVPDYSTIERRPYVERHGTYIERDLQTEPSRRFTDHVGFGHMHQSDAYDPMDQTPLLRQEQFLKVQPIQSTSLDRSRQAKYLVSRDTVGRHTPHDLLQYGGRVDTDPRSLPLLSSSSYGGQEAPSILGAAPRRKVDEILYGQSSSNPGYGVSLPPGRDYSMGKGLHGGLVESDYSSGLLPRGSLPRIEEHKDDRASYLREFELREDERCRERLRERERDKDRERERLRQRERERELEKERVRELLERREKERERDNKRSIEIKRERSPPRFSKERRGSSLTKEVRSSRWSSPRGESLHRRRSPLKEIRRDYTCKVYQSNLVIVERDYLSICKRYPKLSASTDFTKAVVYWPKENLKLSMHTAVSFEHAFLEHGDANEQKDPPSVLLAKQPEKQNTVWNAKVMLMSGLSRSALEDISSDKSFGDWVPHVCNILRFAVLKKEHSLMSIGGSWDPIDGEDPSVDASSLVKTAIRYAKDVTQLDLQNCQNWNPFLEIHYERIGKDGHFIQKEVTVIFVPNLSDCLPSLDSWREKWLAHKKSLAERGHKSSPKKERSEDKVEVAKEKDVTSSKGEMIVVKSVNKNKSVSSEHAGNVKSDDNTGSKSEDMGDGKNEEKPETSEVCQDDEEKDGNNNGGTPVALQAGAKPTKKIIRKVVKLKDANKASDIENSDGKQIEKPNNKNAGENEIPDASSGGKTFVQKKVVKKASTSDNPQKGKQSEEKSEMEPKVTEIEANEKADSGVKQESGMKTVVKKKVIKKVVTKKKTVGEEASVEDSEKVSEADKQQRRVDPKSISETCSSEKQDTPMVPSAETETQGDKGNTGVEAVDVKNASRGADTEGEKGKMDAKESHYGKKLEGSVKSKDGKEKRKAKLDGEMKEKDEEPPRPGFILQTKGKKDSKMRSTSLSLDSLLDYSDKDMEESRFEISLFAESLYEMLQYQMGCRLLSFLQKLHLKFVVKKNQHKRRRDETNVSANDLKISTKHLKTSKDPVIAIKPVSSEKSNPEEPNDEKMSDRDGAPHLEQTEDTLPVQHAEDTNMDNKEDDGDEQVLDEDPEEDPEWYEESEDEVPQVDHSNEETGQEAKTDVAAKPEIIVGVKEGREAGEPEEDKPKVTSAAETKSSSVEDIAQKKEKVEAKTNKEESINKEAAVDKELLQAFRFFDRNRVGYIRVEDLRVILHSLGKFLSHRDVKDLAQSALLESGAGRDDRIMYDKLVRMS</sequence>
<gene>
    <name evidence="4" type="ORF">SAY86_020394</name>
</gene>
<dbReference type="FunFam" id="1.10.238.10:FF:000157">
    <property type="entry name" value="ATP/GTP-binding protein family"/>
    <property type="match status" value="1"/>
</dbReference>
<accession>A0AAN7LNB7</accession>
<name>A0AAN7LNB7_TRANT</name>
<dbReference type="Proteomes" id="UP001346149">
    <property type="component" value="Unassembled WGS sequence"/>
</dbReference>
<feature type="region of interest" description="Disordered" evidence="2">
    <location>
        <begin position="393"/>
        <end position="439"/>
    </location>
</feature>
<reference evidence="4 5" key="1">
    <citation type="journal article" date="2023" name="Hortic Res">
        <title>Pangenome of water caltrop reveals structural variations and asymmetric subgenome divergence after allopolyploidization.</title>
        <authorList>
            <person name="Zhang X."/>
            <person name="Chen Y."/>
            <person name="Wang L."/>
            <person name="Yuan Y."/>
            <person name="Fang M."/>
            <person name="Shi L."/>
            <person name="Lu R."/>
            <person name="Comes H.P."/>
            <person name="Ma Y."/>
            <person name="Chen Y."/>
            <person name="Huang G."/>
            <person name="Zhou Y."/>
            <person name="Zheng Z."/>
            <person name="Qiu Y."/>
        </authorList>
    </citation>
    <scope>NUCLEOTIDE SEQUENCE [LARGE SCALE GENOMIC DNA]</scope>
    <source>
        <strain evidence="4">F231</strain>
    </source>
</reference>
<evidence type="ECO:0000259" key="3">
    <source>
        <dbReference type="PROSITE" id="PS50222"/>
    </source>
</evidence>
<feature type="compositionally biased region" description="Basic and acidic residues" evidence="2">
    <location>
        <begin position="970"/>
        <end position="1019"/>
    </location>
</feature>
<feature type="compositionally biased region" description="Basic residues" evidence="2">
    <location>
        <begin position="781"/>
        <end position="790"/>
    </location>
</feature>
<feature type="compositionally biased region" description="Polar residues" evidence="2">
    <location>
        <begin position="841"/>
        <end position="850"/>
    </location>
</feature>
<feature type="compositionally biased region" description="Low complexity" evidence="2">
    <location>
        <begin position="711"/>
        <end position="723"/>
    </location>
</feature>
<feature type="compositionally biased region" description="Basic and acidic residues" evidence="2">
    <location>
        <begin position="1143"/>
        <end position="1157"/>
    </location>
</feature>
<feature type="compositionally biased region" description="Acidic residues" evidence="2">
    <location>
        <begin position="1175"/>
        <end position="1203"/>
    </location>
</feature>
<dbReference type="Pfam" id="PF19256">
    <property type="entry name" value="LAIKA"/>
    <property type="match status" value="1"/>
</dbReference>
<feature type="compositionally biased region" description="Basic and acidic residues" evidence="2">
    <location>
        <begin position="1207"/>
        <end position="1222"/>
    </location>
</feature>
<feature type="compositionally biased region" description="Basic and acidic residues" evidence="2">
    <location>
        <begin position="909"/>
        <end position="938"/>
    </location>
</feature>
<dbReference type="InterPro" id="IPR025224">
    <property type="entry name" value="CCAR1/CCAR2"/>
</dbReference>
<dbReference type="InterPro" id="IPR011992">
    <property type="entry name" value="EF-hand-dom_pair"/>
</dbReference>
<dbReference type="InterPro" id="IPR002048">
    <property type="entry name" value="EF_hand_dom"/>
</dbReference>
<feature type="domain" description="EF-hand" evidence="3">
    <location>
        <begin position="1282"/>
        <end position="1317"/>
    </location>
</feature>